<evidence type="ECO:0000313" key="1">
    <source>
        <dbReference type="EMBL" id="KAJ8928925.1"/>
    </source>
</evidence>
<evidence type="ECO:0000313" key="2">
    <source>
        <dbReference type="Proteomes" id="UP001162156"/>
    </source>
</evidence>
<dbReference type="Proteomes" id="UP001162156">
    <property type="component" value="Unassembled WGS sequence"/>
</dbReference>
<keyword evidence="2" id="KW-1185">Reference proteome</keyword>
<name>A0AAV8WSC4_9CUCU</name>
<comment type="caution">
    <text evidence="1">The sequence shown here is derived from an EMBL/GenBank/DDBJ whole genome shotgun (WGS) entry which is preliminary data.</text>
</comment>
<reference evidence="1" key="1">
    <citation type="journal article" date="2023" name="Insect Mol. Biol.">
        <title>Genome sequencing provides insights into the evolution of gene families encoding plant cell wall-degrading enzymes in longhorned beetles.</title>
        <authorList>
            <person name="Shin N.R."/>
            <person name="Okamura Y."/>
            <person name="Kirsch R."/>
            <person name="Pauchet Y."/>
        </authorList>
    </citation>
    <scope>NUCLEOTIDE SEQUENCE</scope>
    <source>
        <strain evidence="1">RBIC_L_NR</strain>
    </source>
</reference>
<protein>
    <submittedName>
        <fullName evidence="1">Uncharacterized protein</fullName>
    </submittedName>
</protein>
<organism evidence="1 2">
    <name type="scientific">Rhamnusium bicolor</name>
    <dbReference type="NCBI Taxonomy" id="1586634"/>
    <lineage>
        <taxon>Eukaryota</taxon>
        <taxon>Metazoa</taxon>
        <taxon>Ecdysozoa</taxon>
        <taxon>Arthropoda</taxon>
        <taxon>Hexapoda</taxon>
        <taxon>Insecta</taxon>
        <taxon>Pterygota</taxon>
        <taxon>Neoptera</taxon>
        <taxon>Endopterygota</taxon>
        <taxon>Coleoptera</taxon>
        <taxon>Polyphaga</taxon>
        <taxon>Cucujiformia</taxon>
        <taxon>Chrysomeloidea</taxon>
        <taxon>Cerambycidae</taxon>
        <taxon>Lepturinae</taxon>
        <taxon>Rhagiini</taxon>
        <taxon>Rhamnusium</taxon>
    </lineage>
</organism>
<dbReference type="EMBL" id="JANEYF010005201">
    <property type="protein sequence ID" value="KAJ8928925.1"/>
    <property type="molecule type" value="Genomic_DNA"/>
</dbReference>
<accession>A0AAV8WSC4</accession>
<gene>
    <name evidence="1" type="ORF">NQ314_018446</name>
</gene>
<dbReference type="AlphaFoldDB" id="A0AAV8WSC4"/>
<proteinExistence type="predicted"/>
<sequence>MTSEFKSVVDIIQNEMTFEQKKQFANQIEKLFQGIQLKDAAAGMIILASNNNLKGAVITEMGNYFRNELGMSFL</sequence>